<dbReference type="Proteomes" id="UP001164746">
    <property type="component" value="Chromosome 8"/>
</dbReference>
<keyword evidence="3" id="KW-1185">Reference proteome</keyword>
<protein>
    <submittedName>
        <fullName evidence="2">Uncharacterized protein</fullName>
    </submittedName>
</protein>
<organism evidence="2 3">
    <name type="scientific">Mya arenaria</name>
    <name type="common">Soft-shell clam</name>
    <dbReference type="NCBI Taxonomy" id="6604"/>
    <lineage>
        <taxon>Eukaryota</taxon>
        <taxon>Metazoa</taxon>
        <taxon>Spiralia</taxon>
        <taxon>Lophotrochozoa</taxon>
        <taxon>Mollusca</taxon>
        <taxon>Bivalvia</taxon>
        <taxon>Autobranchia</taxon>
        <taxon>Heteroconchia</taxon>
        <taxon>Euheterodonta</taxon>
        <taxon>Imparidentia</taxon>
        <taxon>Neoheterodontei</taxon>
        <taxon>Myida</taxon>
        <taxon>Myoidea</taxon>
        <taxon>Myidae</taxon>
        <taxon>Mya</taxon>
    </lineage>
</organism>
<reference evidence="2" key="1">
    <citation type="submission" date="2022-11" db="EMBL/GenBank/DDBJ databases">
        <title>Centuries of genome instability and evolution in soft-shell clam transmissible cancer (bioRxiv).</title>
        <authorList>
            <person name="Hart S.F.M."/>
            <person name="Yonemitsu M.A."/>
            <person name="Giersch R.M."/>
            <person name="Beal B.F."/>
            <person name="Arriagada G."/>
            <person name="Davis B.W."/>
            <person name="Ostrander E.A."/>
            <person name="Goff S.P."/>
            <person name="Metzger M.J."/>
        </authorList>
    </citation>
    <scope>NUCLEOTIDE SEQUENCE</scope>
    <source>
        <strain evidence="2">MELC-2E11</strain>
        <tissue evidence="2">Siphon/mantle</tissue>
    </source>
</reference>
<proteinExistence type="predicted"/>
<sequence length="145" mass="15831">MALAAYSPRTPRLQHGAGDHRLLMYRFSKHRSKSCGAVTRATRVRGPSDTVGNEERAAGISSRDTKGYTQQRSTGRRAVFGDSVLVVTNAGEERRAEVRGHVTTGGDRKSTDIELDVARNGVELSWRNMVGPQANSGFARLDMLS</sequence>
<dbReference type="EMBL" id="CP111019">
    <property type="protein sequence ID" value="WAR13299.1"/>
    <property type="molecule type" value="Genomic_DNA"/>
</dbReference>
<gene>
    <name evidence="2" type="ORF">MAR_027479</name>
</gene>
<evidence type="ECO:0000313" key="2">
    <source>
        <dbReference type="EMBL" id="WAR13299.1"/>
    </source>
</evidence>
<feature type="region of interest" description="Disordered" evidence="1">
    <location>
        <begin position="38"/>
        <end position="73"/>
    </location>
</feature>
<name>A0ABY7EWH0_MYAAR</name>
<accession>A0ABY7EWH0</accession>
<evidence type="ECO:0000256" key="1">
    <source>
        <dbReference type="SAM" id="MobiDB-lite"/>
    </source>
</evidence>
<evidence type="ECO:0000313" key="3">
    <source>
        <dbReference type="Proteomes" id="UP001164746"/>
    </source>
</evidence>